<name>A0ABW9CIZ2_9BURK</name>
<evidence type="ECO:0000256" key="2">
    <source>
        <dbReference type="ARBA" id="ARBA00023125"/>
    </source>
</evidence>
<proteinExistence type="predicted"/>
<protein>
    <submittedName>
        <fullName evidence="6">Lrp/AsnC family transcriptional regulator</fullName>
    </submittedName>
</protein>
<evidence type="ECO:0000259" key="5">
    <source>
        <dbReference type="PROSITE" id="PS50956"/>
    </source>
</evidence>
<keyword evidence="1" id="KW-0805">Transcription regulation</keyword>
<dbReference type="PANTHER" id="PTHR30154">
    <property type="entry name" value="LEUCINE-RESPONSIVE REGULATORY PROTEIN"/>
    <property type="match status" value="1"/>
</dbReference>
<dbReference type="InterPro" id="IPR000485">
    <property type="entry name" value="AsnC-type_HTH_dom"/>
</dbReference>
<keyword evidence="3" id="KW-0010">Activator</keyword>
<dbReference type="EMBL" id="JAQQDB010000008">
    <property type="protein sequence ID" value="MFM0517907.1"/>
    <property type="molecule type" value="Genomic_DNA"/>
</dbReference>
<gene>
    <name evidence="6" type="ORF">PQR08_10785</name>
</gene>
<dbReference type="InterPro" id="IPR011991">
    <property type="entry name" value="ArsR-like_HTH"/>
</dbReference>
<dbReference type="Pfam" id="PF13412">
    <property type="entry name" value="HTH_24"/>
    <property type="match status" value="1"/>
</dbReference>
<keyword evidence="4" id="KW-0804">Transcription</keyword>
<dbReference type="CDD" id="cd00090">
    <property type="entry name" value="HTH_ARSR"/>
    <property type="match status" value="1"/>
</dbReference>
<dbReference type="Pfam" id="PF01037">
    <property type="entry name" value="AsnC_trans_reg"/>
    <property type="match status" value="1"/>
</dbReference>
<evidence type="ECO:0000313" key="6">
    <source>
        <dbReference type="EMBL" id="MFM0517907.1"/>
    </source>
</evidence>
<dbReference type="PRINTS" id="PR00033">
    <property type="entry name" value="HTHASNC"/>
</dbReference>
<feature type="domain" description="HTH asnC-type" evidence="5">
    <location>
        <begin position="18"/>
        <end position="80"/>
    </location>
</feature>
<keyword evidence="2" id="KW-0238">DNA-binding</keyword>
<comment type="caution">
    <text evidence="6">The sequence shown here is derived from an EMBL/GenBank/DDBJ whole genome shotgun (WGS) entry which is preliminary data.</text>
</comment>
<evidence type="ECO:0000256" key="3">
    <source>
        <dbReference type="ARBA" id="ARBA00023159"/>
    </source>
</evidence>
<dbReference type="InterPro" id="IPR036388">
    <property type="entry name" value="WH-like_DNA-bd_sf"/>
</dbReference>
<dbReference type="PROSITE" id="PS50956">
    <property type="entry name" value="HTH_ASNC_2"/>
    <property type="match status" value="1"/>
</dbReference>
<organism evidence="6 7">
    <name type="scientific">Caballeronia jiangsuensis</name>
    <dbReference type="NCBI Taxonomy" id="1458357"/>
    <lineage>
        <taxon>Bacteria</taxon>
        <taxon>Pseudomonadati</taxon>
        <taxon>Pseudomonadota</taxon>
        <taxon>Betaproteobacteria</taxon>
        <taxon>Burkholderiales</taxon>
        <taxon>Burkholderiaceae</taxon>
        <taxon>Caballeronia</taxon>
    </lineage>
</organism>
<evidence type="ECO:0000313" key="7">
    <source>
        <dbReference type="Proteomes" id="UP001629462"/>
    </source>
</evidence>
<evidence type="ECO:0000256" key="1">
    <source>
        <dbReference type="ARBA" id="ARBA00023015"/>
    </source>
</evidence>
<reference evidence="6 7" key="1">
    <citation type="journal article" date="2024" name="Chem. Sci.">
        <title>Discovery of megapolipeptins by genome mining of a Burkholderiales bacteria collection.</title>
        <authorList>
            <person name="Paulo B.S."/>
            <person name="Recchia M.J.J."/>
            <person name="Lee S."/>
            <person name="Fergusson C.H."/>
            <person name="Romanowski S.B."/>
            <person name="Hernandez A."/>
            <person name="Krull N."/>
            <person name="Liu D.Y."/>
            <person name="Cavanagh H."/>
            <person name="Bos A."/>
            <person name="Gray C.A."/>
            <person name="Murphy B.T."/>
            <person name="Linington R.G."/>
            <person name="Eustaquio A.S."/>
        </authorList>
    </citation>
    <scope>NUCLEOTIDE SEQUENCE [LARGE SCALE GENOMIC DNA]</scope>
    <source>
        <strain evidence="6 7">RL17-374-BIF-D</strain>
    </source>
</reference>
<dbReference type="SUPFAM" id="SSF46785">
    <property type="entry name" value="Winged helix' DNA-binding domain"/>
    <property type="match status" value="1"/>
</dbReference>
<dbReference type="SMART" id="SM00344">
    <property type="entry name" value="HTH_ASNC"/>
    <property type="match status" value="1"/>
</dbReference>
<dbReference type="Gene3D" id="1.10.10.10">
    <property type="entry name" value="Winged helix-like DNA-binding domain superfamily/Winged helix DNA-binding domain"/>
    <property type="match status" value="1"/>
</dbReference>
<dbReference type="InterPro" id="IPR019887">
    <property type="entry name" value="Tscrpt_reg_AsnC/Lrp_C"/>
</dbReference>
<sequence length="180" mass="19839">MKKTSSAPNPHPAGVQTDRVDRAILRQLQRDASISNVALAEKVNLSPPACLRRVERLRETGLIRATVALLNPKALDAGMLVLIGVILDRSTPDSFADFEKAAQKVPGCTECHVVTGEFDFFMLIRTRDSESFNRLHAEKLLYLPGVRQIRTFVVLREILSTTAFPIGDSAGARTQDITRA</sequence>
<dbReference type="InterPro" id="IPR019885">
    <property type="entry name" value="Tscrpt_reg_HTH_AsnC-type_CS"/>
</dbReference>
<dbReference type="InterPro" id="IPR011008">
    <property type="entry name" value="Dimeric_a/b-barrel"/>
</dbReference>
<keyword evidence="7" id="KW-1185">Reference proteome</keyword>
<dbReference type="SUPFAM" id="SSF54909">
    <property type="entry name" value="Dimeric alpha+beta barrel"/>
    <property type="match status" value="1"/>
</dbReference>
<dbReference type="Gene3D" id="3.30.70.920">
    <property type="match status" value="1"/>
</dbReference>
<dbReference type="Proteomes" id="UP001629462">
    <property type="component" value="Unassembled WGS sequence"/>
</dbReference>
<dbReference type="PANTHER" id="PTHR30154:SF0">
    <property type="entry name" value="LEUCINE-RESPONSIVE REGULATORY PROTEIN"/>
    <property type="match status" value="1"/>
</dbReference>
<dbReference type="RefSeq" id="WP_250486455.1">
    <property type="nucleotide sequence ID" value="NZ_JAQQDB010000008.1"/>
</dbReference>
<dbReference type="InterPro" id="IPR019888">
    <property type="entry name" value="Tscrpt_reg_AsnC-like"/>
</dbReference>
<dbReference type="InterPro" id="IPR036390">
    <property type="entry name" value="WH_DNA-bd_sf"/>
</dbReference>
<accession>A0ABW9CIZ2</accession>
<dbReference type="PROSITE" id="PS00519">
    <property type="entry name" value="HTH_ASNC_1"/>
    <property type="match status" value="1"/>
</dbReference>
<evidence type="ECO:0000256" key="4">
    <source>
        <dbReference type="ARBA" id="ARBA00023163"/>
    </source>
</evidence>